<gene>
    <name evidence="1" type="ORF">WOLCODRAFT_81724</name>
</gene>
<dbReference type="STRING" id="742152.A0A2H3JEA6"/>
<protein>
    <submittedName>
        <fullName evidence="1">Uncharacterized protein</fullName>
    </submittedName>
</protein>
<dbReference type="Proteomes" id="UP000218811">
    <property type="component" value="Unassembled WGS sequence"/>
</dbReference>
<evidence type="ECO:0000313" key="1">
    <source>
        <dbReference type="EMBL" id="PCH36008.1"/>
    </source>
</evidence>
<reference evidence="1 2" key="1">
    <citation type="journal article" date="2012" name="Science">
        <title>The Paleozoic origin of enzymatic lignin decomposition reconstructed from 31 fungal genomes.</title>
        <authorList>
            <person name="Floudas D."/>
            <person name="Binder M."/>
            <person name="Riley R."/>
            <person name="Barry K."/>
            <person name="Blanchette R.A."/>
            <person name="Henrissat B."/>
            <person name="Martinez A.T."/>
            <person name="Otillar R."/>
            <person name="Spatafora J.W."/>
            <person name="Yadav J.S."/>
            <person name="Aerts A."/>
            <person name="Benoit I."/>
            <person name="Boyd A."/>
            <person name="Carlson A."/>
            <person name="Copeland A."/>
            <person name="Coutinho P.M."/>
            <person name="de Vries R.P."/>
            <person name="Ferreira P."/>
            <person name="Findley K."/>
            <person name="Foster B."/>
            <person name="Gaskell J."/>
            <person name="Glotzer D."/>
            <person name="Gorecki P."/>
            <person name="Heitman J."/>
            <person name="Hesse C."/>
            <person name="Hori C."/>
            <person name="Igarashi K."/>
            <person name="Jurgens J.A."/>
            <person name="Kallen N."/>
            <person name="Kersten P."/>
            <person name="Kohler A."/>
            <person name="Kuees U."/>
            <person name="Kumar T.K.A."/>
            <person name="Kuo A."/>
            <person name="LaButti K."/>
            <person name="Larrondo L.F."/>
            <person name="Lindquist E."/>
            <person name="Ling A."/>
            <person name="Lombard V."/>
            <person name="Lucas S."/>
            <person name="Lundell T."/>
            <person name="Martin R."/>
            <person name="McLaughlin D.J."/>
            <person name="Morgenstern I."/>
            <person name="Morin E."/>
            <person name="Murat C."/>
            <person name="Nagy L.G."/>
            <person name="Nolan M."/>
            <person name="Ohm R.A."/>
            <person name="Patyshakuliyeva A."/>
            <person name="Rokas A."/>
            <person name="Ruiz-Duenas F.J."/>
            <person name="Sabat G."/>
            <person name="Salamov A."/>
            <person name="Samejima M."/>
            <person name="Schmutz J."/>
            <person name="Slot J.C."/>
            <person name="St John F."/>
            <person name="Stenlid J."/>
            <person name="Sun H."/>
            <person name="Sun S."/>
            <person name="Syed K."/>
            <person name="Tsang A."/>
            <person name="Wiebenga A."/>
            <person name="Young D."/>
            <person name="Pisabarro A."/>
            <person name="Eastwood D.C."/>
            <person name="Martin F."/>
            <person name="Cullen D."/>
            <person name="Grigoriev I.V."/>
            <person name="Hibbett D.S."/>
        </authorList>
    </citation>
    <scope>NUCLEOTIDE SEQUENCE [LARGE SCALE GENOMIC DNA]</scope>
    <source>
        <strain evidence="1 2">MD-104</strain>
    </source>
</reference>
<organism evidence="1 2">
    <name type="scientific">Wolfiporia cocos (strain MD-104)</name>
    <name type="common">Brown rot fungus</name>
    <dbReference type="NCBI Taxonomy" id="742152"/>
    <lineage>
        <taxon>Eukaryota</taxon>
        <taxon>Fungi</taxon>
        <taxon>Dikarya</taxon>
        <taxon>Basidiomycota</taxon>
        <taxon>Agaricomycotina</taxon>
        <taxon>Agaricomycetes</taxon>
        <taxon>Polyporales</taxon>
        <taxon>Phaeolaceae</taxon>
        <taxon>Wolfiporia</taxon>
    </lineage>
</organism>
<proteinExistence type="predicted"/>
<dbReference type="OrthoDB" id="2437251at2759"/>
<keyword evidence="2" id="KW-1185">Reference proteome</keyword>
<evidence type="ECO:0000313" key="2">
    <source>
        <dbReference type="Proteomes" id="UP000218811"/>
    </source>
</evidence>
<name>A0A2H3JEA6_WOLCO</name>
<accession>A0A2H3JEA6</accession>
<dbReference type="EMBL" id="KB467865">
    <property type="protein sequence ID" value="PCH36008.1"/>
    <property type="molecule type" value="Genomic_DNA"/>
</dbReference>
<dbReference type="AlphaFoldDB" id="A0A2H3JEA6"/>
<dbReference type="OMA" id="CEGYIRI"/>
<sequence>MDRFDCHGWLHIVIGSQPHEASIQLKHDENHLAYVNTDLPDHWKEYVEEHSRTQTPGEIWCHIVREETHGKSASEVSMPFRSKAVYYYWHVVSRNEWRRANDPLESARRFIEEKGDEYQVRLLDLEEVPETKVLAFEVTDSMKEWADHTQELAMDSTCMSLSESISHQIHVADAQGSGIPLAFLLILMGPNAAGGTKQTVLEGFLRELKKRRVDPEYTLTDKDWSEINVMHAIWPNAKHQLCFWHALRALKQRLTKSKENPAPYDVISAQEEFSFINTDFLPEMQRRTSDLVCTHQLSYCGRVTHMVI</sequence>